<feature type="region of interest" description="Disordered" evidence="1">
    <location>
        <begin position="156"/>
        <end position="192"/>
    </location>
</feature>
<comment type="caution">
    <text evidence="3">The sequence shown here is derived from an EMBL/GenBank/DDBJ whole genome shotgun (WGS) entry which is preliminary data.</text>
</comment>
<dbReference type="InterPro" id="IPR049160">
    <property type="entry name" value="PI4KB-PIK1_PIK"/>
</dbReference>
<feature type="region of interest" description="Disordered" evidence="1">
    <location>
        <begin position="14"/>
        <end position="37"/>
    </location>
</feature>
<protein>
    <recommendedName>
        <fullName evidence="2">PIK helical domain-containing protein</fullName>
    </recommendedName>
</protein>
<feature type="compositionally biased region" description="Low complexity" evidence="1">
    <location>
        <begin position="156"/>
        <end position="168"/>
    </location>
</feature>
<dbReference type="STRING" id="188477.A0A433TSI5"/>
<dbReference type="EMBL" id="RQTK01000202">
    <property type="protein sequence ID" value="RUS84535.1"/>
    <property type="molecule type" value="Genomic_DNA"/>
</dbReference>
<dbReference type="AlphaFoldDB" id="A0A433TSI5"/>
<feature type="non-terminal residue" evidence="3">
    <location>
        <position position="314"/>
    </location>
</feature>
<dbReference type="Pfam" id="PF21245">
    <property type="entry name" value="PI4KB-PIK1_PIK"/>
    <property type="match status" value="1"/>
</dbReference>
<feature type="domain" description="PIK helical" evidence="2">
    <location>
        <begin position="107"/>
        <end position="310"/>
    </location>
</feature>
<evidence type="ECO:0000313" key="3">
    <source>
        <dbReference type="EMBL" id="RUS84535.1"/>
    </source>
</evidence>
<feature type="compositionally biased region" description="Polar residues" evidence="1">
    <location>
        <begin position="83"/>
        <end position="100"/>
    </location>
</feature>
<feature type="compositionally biased region" description="Low complexity" evidence="1">
    <location>
        <begin position="23"/>
        <end position="36"/>
    </location>
</feature>
<name>A0A433TSI5_ELYCH</name>
<organism evidence="3 4">
    <name type="scientific">Elysia chlorotica</name>
    <name type="common">Eastern emerald elysia</name>
    <name type="synonym">Sea slug</name>
    <dbReference type="NCBI Taxonomy" id="188477"/>
    <lineage>
        <taxon>Eukaryota</taxon>
        <taxon>Metazoa</taxon>
        <taxon>Spiralia</taxon>
        <taxon>Lophotrochozoa</taxon>
        <taxon>Mollusca</taxon>
        <taxon>Gastropoda</taxon>
        <taxon>Heterobranchia</taxon>
        <taxon>Euthyneura</taxon>
        <taxon>Panpulmonata</taxon>
        <taxon>Sacoglossa</taxon>
        <taxon>Placobranchoidea</taxon>
        <taxon>Plakobranchidae</taxon>
        <taxon>Elysia</taxon>
    </lineage>
</organism>
<feature type="non-terminal residue" evidence="3">
    <location>
        <position position="1"/>
    </location>
</feature>
<dbReference type="InterPro" id="IPR001263">
    <property type="entry name" value="PI3K_accessory_dom"/>
</dbReference>
<gene>
    <name evidence="3" type="ORF">EGW08_007704</name>
</gene>
<evidence type="ECO:0000259" key="2">
    <source>
        <dbReference type="PROSITE" id="PS51545"/>
    </source>
</evidence>
<proteinExistence type="predicted"/>
<sequence>VHPLPAYVLERSLSCSGVEPPHSRTSSARSSAHYSSDTASCSSVEGMILGGLTAHHNLSTNPGGGALTSTSLSPSDSSDKPTASESATTLPPSKDLSQNASTGSTNETETETESKSCSTAVDKLYSSGEPAAAVRPKSLDPRSLCLPLPFRFLSGKTPSSSSPTGKGKNILEPKSPTGNSPSGSRHVTKGRPAPKQSWLLRLFESKMFDMSIAIQYLYNSKEPGVQTYIGNRMFSFEESEVDFYLPQLLNMYIHMHDVAEAIHPYLLHRCRSSVEFSVNSAWLLSAFSADTFKPNWKNSQGIKLRDMILNEELR</sequence>
<reference evidence="3 4" key="1">
    <citation type="submission" date="2019-01" db="EMBL/GenBank/DDBJ databases">
        <title>A draft genome assembly of the solar-powered sea slug Elysia chlorotica.</title>
        <authorList>
            <person name="Cai H."/>
            <person name="Li Q."/>
            <person name="Fang X."/>
            <person name="Li J."/>
            <person name="Curtis N.E."/>
            <person name="Altenburger A."/>
            <person name="Shibata T."/>
            <person name="Feng M."/>
            <person name="Maeda T."/>
            <person name="Schwartz J.A."/>
            <person name="Shigenobu S."/>
            <person name="Lundholm N."/>
            <person name="Nishiyama T."/>
            <person name="Yang H."/>
            <person name="Hasebe M."/>
            <person name="Li S."/>
            <person name="Pierce S.K."/>
            <person name="Wang J."/>
        </authorList>
    </citation>
    <scope>NUCLEOTIDE SEQUENCE [LARGE SCALE GENOMIC DNA]</scope>
    <source>
        <strain evidence="3">EC2010</strain>
        <tissue evidence="3">Whole organism of an adult</tissue>
    </source>
</reference>
<dbReference type="Proteomes" id="UP000271974">
    <property type="component" value="Unassembled WGS sequence"/>
</dbReference>
<keyword evidence="4" id="KW-1185">Reference proteome</keyword>
<dbReference type="PROSITE" id="PS51545">
    <property type="entry name" value="PIK_HELICAL"/>
    <property type="match status" value="1"/>
</dbReference>
<feature type="compositionally biased region" description="Low complexity" evidence="1">
    <location>
        <begin position="67"/>
        <end position="76"/>
    </location>
</feature>
<feature type="compositionally biased region" description="Polar residues" evidence="1">
    <location>
        <begin position="176"/>
        <end position="185"/>
    </location>
</feature>
<dbReference type="OrthoDB" id="6162557at2759"/>
<evidence type="ECO:0000256" key="1">
    <source>
        <dbReference type="SAM" id="MobiDB-lite"/>
    </source>
</evidence>
<evidence type="ECO:0000313" key="4">
    <source>
        <dbReference type="Proteomes" id="UP000271974"/>
    </source>
</evidence>
<feature type="region of interest" description="Disordered" evidence="1">
    <location>
        <begin position="60"/>
        <end position="120"/>
    </location>
</feature>
<accession>A0A433TSI5</accession>